<dbReference type="InterPro" id="IPR008253">
    <property type="entry name" value="Marvel"/>
</dbReference>
<feature type="domain" description="MARVEL" evidence="7">
    <location>
        <begin position="26"/>
        <end position="159"/>
    </location>
</feature>
<organism evidence="8 9">
    <name type="scientific">Xylocopa violacea</name>
    <name type="common">Violet carpenter bee</name>
    <name type="synonym">Apis violacea</name>
    <dbReference type="NCBI Taxonomy" id="135666"/>
    <lineage>
        <taxon>Eukaryota</taxon>
        <taxon>Metazoa</taxon>
        <taxon>Ecdysozoa</taxon>
        <taxon>Arthropoda</taxon>
        <taxon>Hexapoda</taxon>
        <taxon>Insecta</taxon>
        <taxon>Pterygota</taxon>
        <taxon>Neoptera</taxon>
        <taxon>Endopterygota</taxon>
        <taxon>Hymenoptera</taxon>
        <taxon>Apocrita</taxon>
        <taxon>Aculeata</taxon>
        <taxon>Apoidea</taxon>
        <taxon>Anthophila</taxon>
        <taxon>Apidae</taxon>
        <taxon>Xylocopa</taxon>
        <taxon>Xylocopa</taxon>
    </lineage>
</organism>
<feature type="transmembrane region" description="Helical" evidence="6">
    <location>
        <begin position="100"/>
        <end position="120"/>
    </location>
</feature>
<dbReference type="Proteomes" id="UP001642520">
    <property type="component" value="Unassembled WGS sequence"/>
</dbReference>
<proteinExistence type="predicted"/>
<evidence type="ECO:0000259" key="7">
    <source>
        <dbReference type="PROSITE" id="PS51225"/>
    </source>
</evidence>
<dbReference type="PANTHER" id="PTHR22776:SF92">
    <property type="entry name" value="LD04844P"/>
    <property type="match status" value="1"/>
</dbReference>
<feature type="transmembrane region" description="Helical" evidence="6">
    <location>
        <begin position="132"/>
        <end position="155"/>
    </location>
</feature>
<evidence type="ECO:0000256" key="3">
    <source>
        <dbReference type="ARBA" id="ARBA00022989"/>
    </source>
</evidence>
<reference evidence="8 9" key="1">
    <citation type="submission" date="2024-08" db="EMBL/GenBank/DDBJ databases">
        <authorList>
            <person name="Will J Nash"/>
            <person name="Angela Man"/>
            <person name="Seanna McTaggart"/>
            <person name="Kendall Baker"/>
            <person name="Tom Barker"/>
            <person name="Leah Catchpole"/>
            <person name="Alex Durrant"/>
            <person name="Karim Gharbi"/>
            <person name="Naomi Irish"/>
            <person name="Gemy Kaithakottil"/>
            <person name="Debby Ku"/>
            <person name="Aaliyah Providence"/>
            <person name="Felix Shaw"/>
            <person name="David Swarbreck"/>
            <person name="Chris Watkins"/>
            <person name="Ann M. McCartney"/>
            <person name="Giulio Formenti"/>
            <person name="Alice Mouton"/>
            <person name="Noel Vella"/>
            <person name="Bjorn M von Reumont"/>
            <person name="Adriana Vella"/>
            <person name="Wilfried Haerty"/>
        </authorList>
    </citation>
    <scope>NUCLEOTIDE SEQUENCE [LARGE SCALE GENOMIC DNA]</scope>
</reference>
<name>A0ABP1PDX5_XYLVO</name>
<evidence type="ECO:0000256" key="1">
    <source>
        <dbReference type="ARBA" id="ARBA00004141"/>
    </source>
</evidence>
<feature type="transmembrane region" description="Helical" evidence="6">
    <location>
        <begin position="63"/>
        <end position="88"/>
    </location>
</feature>
<keyword evidence="9" id="KW-1185">Reference proteome</keyword>
<keyword evidence="4 5" id="KW-0472">Membrane</keyword>
<dbReference type="EMBL" id="CAXAJV020001300">
    <property type="protein sequence ID" value="CAL7950781.1"/>
    <property type="molecule type" value="Genomic_DNA"/>
</dbReference>
<keyword evidence="2 5" id="KW-0812">Transmembrane</keyword>
<evidence type="ECO:0000256" key="6">
    <source>
        <dbReference type="SAM" id="Phobius"/>
    </source>
</evidence>
<evidence type="ECO:0000313" key="8">
    <source>
        <dbReference type="EMBL" id="CAL7950781.1"/>
    </source>
</evidence>
<accession>A0ABP1PDX5</accession>
<keyword evidence="3 6" id="KW-1133">Transmembrane helix</keyword>
<evidence type="ECO:0000256" key="4">
    <source>
        <dbReference type="ARBA" id="ARBA00023136"/>
    </source>
</evidence>
<gene>
    <name evidence="8" type="ORF">XYLVIOL_LOCUS10185</name>
</gene>
<protein>
    <recommendedName>
        <fullName evidence="7">MARVEL domain-containing protein</fullName>
    </recommendedName>
</protein>
<dbReference type="PROSITE" id="PS51225">
    <property type="entry name" value="MARVEL"/>
    <property type="match status" value="1"/>
</dbReference>
<evidence type="ECO:0000256" key="2">
    <source>
        <dbReference type="ARBA" id="ARBA00022692"/>
    </source>
</evidence>
<comment type="subcellular location">
    <subcellularLocation>
        <location evidence="1">Membrane</location>
        <topology evidence="1">Multi-pass membrane protein</topology>
    </subcellularLocation>
</comment>
<sequence length="161" mass="17546">MTMSHSVTIRTQTMTTSSTVVINTSYLRTWSGIFKVLELALGVVCVAIAAIHMPTYYVTTPHLFFLLMTTTFLIGTAILLMSCLASFSTSSIIAKTTYEILYHSAAFALYLAASLTFIIPVSDMKGSQQYNVLMAAAVCGLVNAVLYFLSTLIALRAYRGL</sequence>
<evidence type="ECO:0000256" key="5">
    <source>
        <dbReference type="PROSITE-ProRule" id="PRU00581"/>
    </source>
</evidence>
<dbReference type="InterPro" id="IPR050578">
    <property type="entry name" value="MARVEL-CKLF_proteins"/>
</dbReference>
<comment type="caution">
    <text evidence="8">The sequence shown here is derived from an EMBL/GenBank/DDBJ whole genome shotgun (WGS) entry which is preliminary data.</text>
</comment>
<feature type="transmembrane region" description="Helical" evidence="6">
    <location>
        <begin position="36"/>
        <end position="57"/>
    </location>
</feature>
<dbReference type="PANTHER" id="PTHR22776">
    <property type="entry name" value="MARVEL-CONTAINING POTENTIAL LIPID RAFT-ASSOCIATED PROTEIN"/>
    <property type="match status" value="1"/>
</dbReference>
<evidence type="ECO:0000313" key="9">
    <source>
        <dbReference type="Proteomes" id="UP001642520"/>
    </source>
</evidence>